<dbReference type="CDD" id="cd00616">
    <property type="entry name" value="AHBA_syn"/>
    <property type="match status" value="1"/>
</dbReference>
<protein>
    <submittedName>
        <fullName evidence="2">UDP-4-keto-6-deoxy-N-acetylglucosamine 4-aminotransferase</fullName>
    </submittedName>
</protein>
<dbReference type="Gene3D" id="3.90.1150.10">
    <property type="entry name" value="Aspartate Aminotransferase, domain 1"/>
    <property type="match status" value="1"/>
</dbReference>
<dbReference type="NCBIfam" id="TIGR03588">
    <property type="entry name" value="PseC"/>
    <property type="match status" value="1"/>
</dbReference>
<dbReference type="InterPro" id="IPR000653">
    <property type="entry name" value="DegT/StrS_aminotransferase"/>
</dbReference>
<comment type="similarity">
    <text evidence="1">Belongs to the DegT/DnrJ/EryC1 family.</text>
</comment>
<dbReference type="Gene3D" id="3.40.640.10">
    <property type="entry name" value="Type I PLP-dependent aspartate aminotransferase-like (Major domain)"/>
    <property type="match status" value="1"/>
</dbReference>
<dbReference type="PANTHER" id="PTHR30244">
    <property type="entry name" value="TRANSAMINASE"/>
    <property type="match status" value="1"/>
</dbReference>
<sequence>MDRNHDLTISNKGVCKLEELAINGGEPVRNTYLPYGRQWIDDEDIKEVINTLKSDYLTTGPKIKEFEEKVAAYTKTQYAVAIVNGTAALHAACFAAGIGPGDEVITTPITFAASANCILYCGAKPVFADIDPRTYNIDPEDIKRKITPKTKAIIPVHYTGQPVDIDEINKIAKQNNLIVIADGAHALGAEYKGSIVGPQTDMMTLSFHPVKHITTGEGGMILTNNKDYYEKLKLFRAHGITRDENLLTKNEGPWYYEQQYLGYNYRITDIQAALGISQMNKLDNFLKIRRKYAQMYNNAFKDIEELIIPYQLPYTNSSWHIYVLQLRLEKLKVGRREIYEALLKENIGVNVHYIPVYYHPYYKKLGYKKGLCPNAEHLYERIITLPLFPKMTEEDVHDVITAVKKVINYYKK</sequence>
<dbReference type="Pfam" id="PF01041">
    <property type="entry name" value="DegT_DnrJ_EryC1"/>
    <property type="match status" value="1"/>
</dbReference>
<keyword evidence="1" id="KW-0663">Pyridoxal phosphate</keyword>
<name>A0ABM5LP14_THEM3</name>
<reference evidence="2 3" key="1">
    <citation type="submission" date="2010-05" db="EMBL/GenBank/DDBJ databases">
        <title>Complete sequence of Thermoanaerobacter mathranii subsp. mathranii mathranii str. A3.</title>
        <authorList>
            <consortium name="US DOE Joint Genome Institute"/>
            <person name="Lucas S."/>
            <person name="Copeland A."/>
            <person name="Lapidus A."/>
            <person name="Cheng J.-F."/>
            <person name="Bruce D."/>
            <person name="Goodwin L."/>
            <person name="Pitluck S."/>
            <person name="Held B."/>
            <person name="Detter J.C."/>
            <person name="Han C."/>
            <person name="Tapia R."/>
            <person name="Land M."/>
            <person name="Hauser L."/>
            <person name="Kyrpides N."/>
            <person name="Mikhailova N."/>
            <person name="Zhou J."/>
            <person name="Hemme C."/>
            <person name="Woyke T."/>
        </authorList>
    </citation>
    <scope>NUCLEOTIDE SEQUENCE [LARGE SCALE GENOMIC DNA]</scope>
    <source>
        <strain evidence="2 3">A3</strain>
    </source>
</reference>
<evidence type="ECO:0000256" key="1">
    <source>
        <dbReference type="RuleBase" id="RU004508"/>
    </source>
</evidence>
<dbReference type="EMBL" id="CP002032">
    <property type="protein sequence ID" value="ADH60460.1"/>
    <property type="molecule type" value="Genomic_DNA"/>
</dbReference>
<dbReference type="InterPro" id="IPR015422">
    <property type="entry name" value="PyrdxlP-dep_Trfase_small"/>
</dbReference>
<evidence type="ECO:0000313" key="2">
    <source>
        <dbReference type="EMBL" id="ADH60460.1"/>
    </source>
</evidence>
<dbReference type="RefSeq" id="WP_004397357.1">
    <property type="nucleotide sequence ID" value="NC_014209.1"/>
</dbReference>
<dbReference type="Proteomes" id="UP000002064">
    <property type="component" value="Chromosome"/>
</dbReference>
<keyword evidence="3" id="KW-1185">Reference proteome</keyword>
<accession>A0ABM5LP14</accession>
<gene>
    <name evidence="2" type="ordered locus">Tmath_0715</name>
</gene>
<organism evidence="2 3">
    <name type="scientific">Thermoanaerobacter mathranii subsp. mathranii (strain DSM 11426 / CCUG 53645 / CIP 108742 / A3)</name>
    <dbReference type="NCBI Taxonomy" id="583358"/>
    <lineage>
        <taxon>Bacteria</taxon>
        <taxon>Bacillati</taxon>
        <taxon>Bacillota</taxon>
        <taxon>Clostridia</taxon>
        <taxon>Thermoanaerobacterales</taxon>
        <taxon>Thermoanaerobacteraceae</taxon>
        <taxon>Thermoanaerobacter</taxon>
    </lineage>
</organism>
<dbReference type="PIRSF" id="PIRSF000390">
    <property type="entry name" value="PLP_StrS"/>
    <property type="match status" value="1"/>
</dbReference>
<dbReference type="InterPro" id="IPR015421">
    <property type="entry name" value="PyrdxlP-dep_Trfase_major"/>
</dbReference>
<dbReference type="PANTHER" id="PTHR30244:SF34">
    <property type="entry name" value="DTDP-4-AMINO-4,6-DIDEOXYGALACTOSE TRANSAMINASE"/>
    <property type="match status" value="1"/>
</dbReference>
<dbReference type="InterPro" id="IPR015424">
    <property type="entry name" value="PyrdxlP-dep_Trfase"/>
</dbReference>
<dbReference type="SUPFAM" id="SSF53383">
    <property type="entry name" value="PLP-dependent transferases"/>
    <property type="match status" value="1"/>
</dbReference>
<dbReference type="InterPro" id="IPR020026">
    <property type="entry name" value="PseC"/>
</dbReference>
<evidence type="ECO:0000313" key="3">
    <source>
        <dbReference type="Proteomes" id="UP000002064"/>
    </source>
</evidence>
<proteinExistence type="inferred from homology"/>